<dbReference type="GO" id="GO:0005681">
    <property type="term" value="C:spliceosomal complex"/>
    <property type="evidence" value="ECO:0007669"/>
    <property type="project" value="TreeGrafter"/>
</dbReference>
<evidence type="ECO:0000313" key="2">
    <source>
        <dbReference type="EMBL" id="NXO73965.1"/>
    </source>
</evidence>
<protein>
    <recommendedName>
        <fullName evidence="1">G-patch domain and KOW motifs-containing protein</fullName>
    </recommendedName>
</protein>
<sequence>IEDVLSPDTCVCRTDDGRLVEGLRAASLETVVPRGGSDRVMVVLGEHAGLVGRILERQRALVQLGRDAQVLPLPYDAICHYVGGAEDD</sequence>
<dbReference type="AlphaFoldDB" id="A0A7L1ULT4"/>
<proteinExistence type="inferred from homology"/>
<comment type="subcellular location">
    <subcellularLocation>
        <location evidence="1">Nucleus</location>
    </subcellularLocation>
</comment>
<dbReference type="PANTHER" id="PTHR15818">
    <property type="entry name" value="G PATCH AND KOW-CONTAINING"/>
    <property type="match status" value="1"/>
</dbReference>
<dbReference type="EMBL" id="VXBQ01017088">
    <property type="protein sequence ID" value="NXO73965.1"/>
    <property type="molecule type" value="Genomic_DNA"/>
</dbReference>
<dbReference type="Proteomes" id="UP000579685">
    <property type="component" value="Unassembled WGS sequence"/>
</dbReference>
<evidence type="ECO:0000313" key="3">
    <source>
        <dbReference type="Proteomes" id="UP000579685"/>
    </source>
</evidence>
<feature type="non-terminal residue" evidence="2">
    <location>
        <position position="88"/>
    </location>
</feature>
<keyword evidence="1" id="KW-0507">mRNA processing</keyword>
<comment type="similarity">
    <text evidence="1">Belongs to the MOS2 family.</text>
</comment>
<evidence type="ECO:0000256" key="1">
    <source>
        <dbReference type="RuleBase" id="RU369096"/>
    </source>
</evidence>
<dbReference type="InterPro" id="IPR045166">
    <property type="entry name" value="Spp2-like"/>
</dbReference>
<reference evidence="2 3" key="1">
    <citation type="submission" date="2019-09" db="EMBL/GenBank/DDBJ databases">
        <title>Bird 10,000 Genomes (B10K) Project - Family phase.</title>
        <authorList>
            <person name="Zhang G."/>
        </authorList>
    </citation>
    <scope>NUCLEOTIDE SEQUENCE [LARGE SCALE GENOMIC DNA]</scope>
    <source>
        <strain evidence="2">B10K-DU-002-32</strain>
        <tissue evidence="2">Muscle</tissue>
    </source>
</reference>
<feature type="non-terminal residue" evidence="2">
    <location>
        <position position="1"/>
    </location>
</feature>
<gene>
    <name evidence="2" type="primary">Gpkow_0</name>
    <name evidence="2" type="ORF">PHANIT_R14980</name>
</gene>
<keyword evidence="1" id="KW-0508">mRNA splicing</keyword>
<dbReference type="Pfam" id="PF25088">
    <property type="entry name" value="GPKOW_C"/>
    <property type="match status" value="1"/>
</dbReference>
<keyword evidence="3" id="KW-1185">Reference proteome</keyword>
<name>A0A7L1ULT4_PHANI</name>
<organism evidence="2 3">
    <name type="scientific">Phainopepla nitens</name>
    <name type="common">Phainopepla</name>
    <dbReference type="NCBI Taxonomy" id="161653"/>
    <lineage>
        <taxon>Eukaryota</taxon>
        <taxon>Metazoa</taxon>
        <taxon>Chordata</taxon>
        <taxon>Craniata</taxon>
        <taxon>Vertebrata</taxon>
        <taxon>Euteleostomi</taxon>
        <taxon>Archelosauria</taxon>
        <taxon>Archosauria</taxon>
        <taxon>Dinosauria</taxon>
        <taxon>Saurischia</taxon>
        <taxon>Theropoda</taxon>
        <taxon>Coelurosauria</taxon>
        <taxon>Aves</taxon>
        <taxon>Neognathae</taxon>
        <taxon>Neoaves</taxon>
        <taxon>Telluraves</taxon>
        <taxon>Australaves</taxon>
        <taxon>Passeriformes</taxon>
        <taxon>Bombycillidae</taxon>
        <taxon>Phainopepla</taxon>
    </lineage>
</organism>
<keyword evidence="1" id="KW-0539">Nucleus</keyword>
<dbReference type="GO" id="GO:0000398">
    <property type="term" value="P:mRNA splicing, via spliceosome"/>
    <property type="evidence" value="ECO:0007669"/>
    <property type="project" value="UniProtKB-UniRule"/>
</dbReference>
<accession>A0A7L1ULT4</accession>
<dbReference type="PANTHER" id="PTHR15818:SF2">
    <property type="entry name" value="G-PATCH DOMAIN AND KOW MOTIFS-CONTAINING PROTEIN"/>
    <property type="match status" value="1"/>
</dbReference>
<comment type="caution">
    <text evidence="2">The sequence shown here is derived from an EMBL/GenBank/DDBJ whole genome shotgun (WGS) entry which is preliminary data.</text>
</comment>
<comment type="function">
    <text evidence="1">RNA-binding protein involved in pre-mRNA splicing.</text>
</comment>